<proteinExistence type="predicted"/>
<gene>
    <name evidence="1" type="ORF">DW820_02965</name>
</gene>
<protein>
    <submittedName>
        <fullName evidence="1">Uncharacterized protein</fullName>
    </submittedName>
</protein>
<dbReference type="AlphaFoldDB" id="A0A414CMF0"/>
<accession>A0A414CMF0</accession>
<evidence type="ECO:0000313" key="2">
    <source>
        <dbReference type="Proteomes" id="UP000285773"/>
    </source>
</evidence>
<evidence type="ECO:0000313" key="1">
    <source>
        <dbReference type="EMBL" id="RHC96101.1"/>
    </source>
</evidence>
<organism evidence="1 2">
    <name type="scientific">Streptococcus parasanguinis</name>
    <dbReference type="NCBI Taxonomy" id="1318"/>
    <lineage>
        <taxon>Bacteria</taxon>
        <taxon>Bacillati</taxon>
        <taxon>Bacillota</taxon>
        <taxon>Bacilli</taxon>
        <taxon>Lactobacillales</taxon>
        <taxon>Streptococcaceae</taxon>
        <taxon>Streptococcus</taxon>
    </lineage>
</organism>
<reference evidence="1 2" key="1">
    <citation type="submission" date="2018-08" db="EMBL/GenBank/DDBJ databases">
        <title>A genome reference for cultivated species of the human gut microbiota.</title>
        <authorList>
            <person name="Zou Y."/>
            <person name="Xue W."/>
            <person name="Luo G."/>
        </authorList>
    </citation>
    <scope>NUCLEOTIDE SEQUENCE [LARGE SCALE GENOMIC DNA]</scope>
    <source>
        <strain evidence="1 2">AM33-3BH</strain>
    </source>
</reference>
<dbReference type="Proteomes" id="UP000285773">
    <property type="component" value="Unassembled WGS sequence"/>
</dbReference>
<dbReference type="EMBL" id="QSIO01000001">
    <property type="protein sequence ID" value="RHC96101.1"/>
    <property type="molecule type" value="Genomic_DNA"/>
</dbReference>
<dbReference type="RefSeq" id="WP_070665424.1">
    <property type="nucleotide sequence ID" value="NZ_QSIO01000001.1"/>
</dbReference>
<name>A0A414CMF0_STRPA</name>
<comment type="caution">
    <text evidence="1">The sequence shown here is derived from an EMBL/GenBank/DDBJ whole genome shotgun (WGS) entry which is preliminary data.</text>
</comment>
<sequence>MKQKFYSLAFILYLFFSFIGQFFILNRFFGEGVGTVLIGMLLFPLGIWNSLFYLLFLPTEMARKPQIYRFSILFLPVLYLVFSLLGGGPTTFMLGLISFPSNAVVYAVSTGIKSMIKDFLQGED</sequence>